<feature type="binding site" evidence="13">
    <location>
        <position position="140"/>
    </location>
    <ligand>
        <name>Mg(2+)</name>
        <dbReference type="ChEBI" id="CHEBI:18420"/>
        <label>1</label>
    </ligand>
</feature>
<dbReference type="InterPro" id="IPR002176">
    <property type="entry name" value="X-over_junc_endoDNase_RuvC"/>
</dbReference>
<feature type="active site" evidence="13">
    <location>
        <position position="8"/>
    </location>
</feature>
<dbReference type="PANTHER" id="PTHR30194:SF3">
    <property type="entry name" value="CROSSOVER JUNCTION ENDODEOXYRIBONUCLEASE RUVC"/>
    <property type="match status" value="1"/>
</dbReference>
<protein>
    <recommendedName>
        <fullName evidence="13 14">Crossover junction endodeoxyribonuclease RuvC</fullName>
        <ecNumber evidence="13 14">3.1.21.10</ecNumber>
    </recommendedName>
    <alternativeName>
        <fullName evidence="13">Holliday junction nuclease RuvC</fullName>
    </alternativeName>
    <alternativeName>
        <fullName evidence="13">Holliday junction resolvase RuvC</fullName>
    </alternativeName>
</protein>
<feature type="binding site" evidence="13">
    <location>
        <position position="68"/>
    </location>
    <ligand>
        <name>Mg(2+)</name>
        <dbReference type="ChEBI" id="CHEBI:18420"/>
        <label>2</label>
    </ligand>
</feature>
<dbReference type="GO" id="GO:0006310">
    <property type="term" value="P:DNA recombination"/>
    <property type="evidence" value="ECO:0007669"/>
    <property type="project" value="UniProtKB-UniRule"/>
</dbReference>
<dbReference type="GO" id="GO:0003677">
    <property type="term" value="F:DNA binding"/>
    <property type="evidence" value="ECO:0007669"/>
    <property type="project" value="UniProtKB-KW"/>
</dbReference>
<keyword evidence="6 13" id="KW-0227">DNA damage</keyword>
<dbReference type="InterPro" id="IPR036397">
    <property type="entry name" value="RNaseH_sf"/>
</dbReference>
<dbReference type="GO" id="GO:0005737">
    <property type="term" value="C:cytoplasm"/>
    <property type="evidence" value="ECO:0007669"/>
    <property type="project" value="UniProtKB-SubCell"/>
</dbReference>
<dbReference type="GO" id="GO:0008821">
    <property type="term" value="F:crossover junction DNA endonuclease activity"/>
    <property type="evidence" value="ECO:0007669"/>
    <property type="project" value="UniProtKB-UniRule"/>
</dbReference>
<keyword evidence="5 13" id="KW-0255">Endonuclease</keyword>
<evidence type="ECO:0000256" key="2">
    <source>
        <dbReference type="ARBA" id="ARBA00022490"/>
    </source>
</evidence>
<comment type="subunit">
    <text evidence="13">Homodimer which binds Holliday junction (HJ) DNA. The HJ becomes 2-fold symmetrical on binding to RuvC with unstacked arms; it has a different conformation from HJ DNA in complex with RuvA. In the full resolvosome a probable DNA-RuvA(4)-RuvB(12)-RuvC(2) complex forms which resolves the HJ.</text>
</comment>
<dbReference type="FunFam" id="3.30.420.10:FF:000002">
    <property type="entry name" value="Crossover junction endodeoxyribonuclease RuvC"/>
    <property type="match status" value="1"/>
</dbReference>
<feature type="active site" evidence="13">
    <location>
        <position position="68"/>
    </location>
</feature>
<dbReference type="PANTHER" id="PTHR30194">
    <property type="entry name" value="CROSSOVER JUNCTION ENDODEOXYRIBONUCLEASE RUVC"/>
    <property type="match status" value="1"/>
</dbReference>
<dbReference type="EC" id="3.1.21.10" evidence="13 14"/>
<evidence type="ECO:0000256" key="13">
    <source>
        <dbReference type="HAMAP-Rule" id="MF_00034"/>
    </source>
</evidence>
<comment type="function">
    <text evidence="13">The RuvA-RuvB-RuvC complex processes Holliday junction (HJ) DNA during genetic recombination and DNA repair. Endonuclease that resolves HJ intermediates. Cleaves cruciform DNA by making single-stranded nicks across the HJ at symmetrical positions within the homologous arms, yielding a 5'-phosphate and a 3'-hydroxyl group; requires a central core of homology in the junction. The consensus cleavage sequence is 5'-(A/T)TT(C/G)-3'. Cleavage occurs on the 3'-side of the TT dinucleotide at the point of strand exchange. HJ branch migration catalyzed by RuvA-RuvB allows RuvC to scan DNA until it finds its consensus sequence, where it cleaves and resolves the cruciform DNA.</text>
</comment>
<keyword evidence="4 13" id="KW-0479">Metal-binding</keyword>
<keyword evidence="11 13" id="KW-0234">DNA repair</keyword>
<dbReference type="AlphaFoldDB" id="A0A1M5BE15"/>
<dbReference type="InterPro" id="IPR012337">
    <property type="entry name" value="RNaseH-like_sf"/>
</dbReference>
<evidence type="ECO:0000313" key="16">
    <source>
        <dbReference type="Proteomes" id="UP000184076"/>
    </source>
</evidence>
<gene>
    <name evidence="13" type="primary">ruvC</name>
    <name evidence="15" type="ORF">SAMN02745206_01905</name>
</gene>
<evidence type="ECO:0000256" key="3">
    <source>
        <dbReference type="ARBA" id="ARBA00022722"/>
    </source>
</evidence>
<evidence type="ECO:0000256" key="8">
    <source>
        <dbReference type="ARBA" id="ARBA00022842"/>
    </source>
</evidence>
<dbReference type="EMBL" id="FQVB01000017">
    <property type="protein sequence ID" value="SHF40567.1"/>
    <property type="molecule type" value="Genomic_DNA"/>
</dbReference>
<comment type="similarity">
    <text evidence="1 13">Belongs to the RuvC family.</text>
</comment>
<evidence type="ECO:0000256" key="12">
    <source>
        <dbReference type="ARBA" id="ARBA00029354"/>
    </source>
</evidence>
<accession>A0A1M5BE15</accession>
<dbReference type="STRING" id="1121391.SAMN02745206_01905"/>
<comment type="subcellular location">
    <subcellularLocation>
        <location evidence="13">Cytoplasm</location>
    </subcellularLocation>
</comment>
<dbReference type="PRINTS" id="PR00696">
    <property type="entry name" value="RSOLVASERUVC"/>
</dbReference>
<organism evidence="15 16">
    <name type="scientific">Desulfacinum infernum DSM 9756</name>
    <dbReference type="NCBI Taxonomy" id="1121391"/>
    <lineage>
        <taxon>Bacteria</taxon>
        <taxon>Pseudomonadati</taxon>
        <taxon>Thermodesulfobacteriota</taxon>
        <taxon>Syntrophobacteria</taxon>
        <taxon>Syntrophobacterales</taxon>
        <taxon>Syntrophobacteraceae</taxon>
        <taxon>Desulfacinum</taxon>
    </lineage>
</organism>
<keyword evidence="7 13" id="KW-0378">Hydrolase</keyword>
<keyword evidence="16" id="KW-1185">Reference proteome</keyword>
<dbReference type="GO" id="GO:0000287">
    <property type="term" value="F:magnesium ion binding"/>
    <property type="evidence" value="ECO:0007669"/>
    <property type="project" value="UniProtKB-UniRule"/>
</dbReference>
<dbReference type="Proteomes" id="UP000184076">
    <property type="component" value="Unassembled WGS sequence"/>
</dbReference>
<dbReference type="Pfam" id="PF02075">
    <property type="entry name" value="RuvC"/>
    <property type="match status" value="1"/>
</dbReference>
<keyword evidence="2 13" id="KW-0963">Cytoplasm</keyword>
<comment type="cofactor">
    <cofactor evidence="13">
        <name>Mg(2+)</name>
        <dbReference type="ChEBI" id="CHEBI:18420"/>
    </cofactor>
    <text evidence="13">Binds 2 Mg(2+) ion per subunit.</text>
</comment>
<keyword evidence="9 13" id="KW-0238">DNA-binding</keyword>
<evidence type="ECO:0000256" key="6">
    <source>
        <dbReference type="ARBA" id="ARBA00022763"/>
    </source>
</evidence>
<dbReference type="Gene3D" id="3.30.420.10">
    <property type="entry name" value="Ribonuclease H-like superfamily/Ribonuclease H"/>
    <property type="match status" value="1"/>
</dbReference>
<keyword evidence="8 13" id="KW-0460">Magnesium</keyword>
<dbReference type="NCBIfam" id="TIGR00228">
    <property type="entry name" value="ruvC"/>
    <property type="match status" value="1"/>
</dbReference>
<evidence type="ECO:0000256" key="9">
    <source>
        <dbReference type="ARBA" id="ARBA00023125"/>
    </source>
</evidence>
<dbReference type="GO" id="GO:0006281">
    <property type="term" value="P:DNA repair"/>
    <property type="evidence" value="ECO:0007669"/>
    <property type="project" value="UniProtKB-UniRule"/>
</dbReference>
<feature type="active site" evidence="13">
    <location>
        <position position="140"/>
    </location>
</feature>
<evidence type="ECO:0000256" key="14">
    <source>
        <dbReference type="NCBIfam" id="TIGR00228"/>
    </source>
</evidence>
<evidence type="ECO:0000256" key="5">
    <source>
        <dbReference type="ARBA" id="ARBA00022759"/>
    </source>
</evidence>
<evidence type="ECO:0000256" key="1">
    <source>
        <dbReference type="ARBA" id="ARBA00009518"/>
    </source>
</evidence>
<evidence type="ECO:0000256" key="7">
    <source>
        <dbReference type="ARBA" id="ARBA00022801"/>
    </source>
</evidence>
<keyword evidence="3 13" id="KW-0540">Nuclease</keyword>
<dbReference type="HAMAP" id="MF_00034">
    <property type="entry name" value="RuvC"/>
    <property type="match status" value="1"/>
</dbReference>
<evidence type="ECO:0000256" key="10">
    <source>
        <dbReference type="ARBA" id="ARBA00023172"/>
    </source>
</evidence>
<keyword evidence="10 13" id="KW-0233">DNA recombination</keyword>
<dbReference type="CDD" id="cd16962">
    <property type="entry name" value="RuvC"/>
    <property type="match status" value="1"/>
</dbReference>
<dbReference type="SUPFAM" id="SSF53098">
    <property type="entry name" value="Ribonuclease H-like"/>
    <property type="match status" value="1"/>
</dbReference>
<proteinExistence type="inferred from homology"/>
<name>A0A1M5BE15_9BACT</name>
<dbReference type="GO" id="GO:0048476">
    <property type="term" value="C:Holliday junction resolvase complex"/>
    <property type="evidence" value="ECO:0007669"/>
    <property type="project" value="UniProtKB-UniRule"/>
</dbReference>
<comment type="catalytic activity">
    <reaction evidence="12 13">
        <text>Endonucleolytic cleavage at a junction such as a reciprocal single-stranded crossover between two homologous DNA duplexes (Holliday junction).</text>
        <dbReference type="EC" id="3.1.21.10"/>
    </reaction>
</comment>
<evidence type="ECO:0000256" key="4">
    <source>
        <dbReference type="ARBA" id="ARBA00022723"/>
    </source>
</evidence>
<evidence type="ECO:0000313" key="15">
    <source>
        <dbReference type="EMBL" id="SHF40567.1"/>
    </source>
</evidence>
<reference evidence="16" key="1">
    <citation type="submission" date="2016-11" db="EMBL/GenBank/DDBJ databases">
        <authorList>
            <person name="Varghese N."/>
            <person name="Submissions S."/>
        </authorList>
    </citation>
    <scope>NUCLEOTIDE SEQUENCE [LARGE SCALE GENOMIC DNA]</scope>
    <source>
        <strain evidence="16">DSM 9756</strain>
    </source>
</reference>
<evidence type="ECO:0000256" key="11">
    <source>
        <dbReference type="ARBA" id="ARBA00023204"/>
    </source>
</evidence>
<feature type="binding site" evidence="13">
    <location>
        <position position="8"/>
    </location>
    <ligand>
        <name>Mg(2+)</name>
        <dbReference type="ChEBI" id="CHEBI:18420"/>
        <label>1</label>
    </ligand>
</feature>
<sequence length="167" mass="17762">MIRVLGIDPGSRHTGYGVVDGHGNRLVHVASGTIAVPGSLPFPERLGLIFGKIDALIRETAPDECAVEDVFMSRNAKSALILGQARGAAVVAGVHAGLPVFEYSALQIKQAVVGYGKADKDQVMQMVRTLLGVTGRLSSHAADALAVAVCHIHSRSSRLCRQVWEQR</sequence>